<evidence type="ECO:0000313" key="2">
    <source>
        <dbReference type="EMBL" id="GFO03106.1"/>
    </source>
</evidence>
<protein>
    <submittedName>
        <fullName evidence="2">Retrovirus-related pol polyprotein from</fullName>
    </submittedName>
</protein>
<feature type="region of interest" description="Disordered" evidence="1">
    <location>
        <begin position="44"/>
        <end position="76"/>
    </location>
</feature>
<organism evidence="2 3">
    <name type="scientific">Plakobranchus ocellatus</name>
    <dbReference type="NCBI Taxonomy" id="259542"/>
    <lineage>
        <taxon>Eukaryota</taxon>
        <taxon>Metazoa</taxon>
        <taxon>Spiralia</taxon>
        <taxon>Lophotrochozoa</taxon>
        <taxon>Mollusca</taxon>
        <taxon>Gastropoda</taxon>
        <taxon>Heterobranchia</taxon>
        <taxon>Euthyneura</taxon>
        <taxon>Panpulmonata</taxon>
        <taxon>Sacoglossa</taxon>
        <taxon>Placobranchoidea</taxon>
        <taxon>Plakobranchidae</taxon>
        <taxon>Plakobranchus</taxon>
    </lineage>
</organism>
<keyword evidence="3" id="KW-1185">Reference proteome</keyword>
<proteinExistence type="predicted"/>
<dbReference type="EMBL" id="BLXT01003724">
    <property type="protein sequence ID" value="GFO03106.1"/>
    <property type="molecule type" value="Genomic_DNA"/>
</dbReference>
<comment type="caution">
    <text evidence="2">The sequence shown here is derived from an EMBL/GenBank/DDBJ whole genome shotgun (WGS) entry which is preliminary data.</text>
</comment>
<reference evidence="2 3" key="1">
    <citation type="journal article" date="2021" name="Elife">
        <title>Chloroplast acquisition without the gene transfer in kleptoplastic sea slugs, Plakobranchus ocellatus.</title>
        <authorList>
            <person name="Maeda T."/>
            <person name="Takahashi S."/>
            <person name="Yoshida T."/>
            <person name="Shimamura S."/>
            <person name="Takaki Y."/>
            <person name="Nagai Y."/>
            <person name="Toyoda A."/>
            <person name="Suzuki Y."/>
            <person name="Arimoto A."/>
            <person name="Ishii H."/>
            <person name="Satoh N."/>
            <person name="Nishiyama T."/>
            <person name="Hasebe M."/>
            <person name="Maruyama T."/>
            <person name="Minagawa J."/>
            <person name="Obokata J."/>
            <person name="Shigenobu S."/>
        </authorList>
    </citation>
    <scope>NUCLEOTIDE SEQUENCE [LARGE SCALE GENOMIC DNA]</scope>
</reference>
<evidence type="ECO:0000313" key="3">
    <source>
        <dbReference type="Proteomes" id="UP000735302"/>
    </source>
</evidence>
<dbReference type="AlphaFoldDB" id="A0AAV4A8U1"/>
<evidence type="ECO:0000256" key="1">
    <source>
        <dbReference type="SAM" id="MobiDB-lite"/>
    </source>
</evidence>
<sequence>MIRDALIRGIDDNEIHLDVLGNSKQMMSLEETLQLVEAKESGKRSAGRLFHGNPIPTAAATSSYKRQEKGRTQQKVNTTKLGQSPCGYCRRLGHGHARQERISKCPAYNHTCTKCGILHHHEKVCHKSQRQEQPVTFNQPSLQSNTAAVFETLCSIDTQEPMSAASSPALDHHIYNEICDIWEKRTSDPQPLLNVTVQAFPSHIHALNINLALKTATAPVKYLALADTGYQSCLAGLPLLQKLGLQVKHFIQTTMQMTAANNNRIRIVGALMLRISGLSITSKKTISTCQTVYVTDSTDKLFLSKQACVAFQILLTTFPTTGIASASASTSEESTTLPSMPPSATALPPLTIASRIKQAPILQSGTRLALLLRSDNLINM</sequence>
<dbReference type="Proteomes" id="UP000735302">
    <property type="component" value="Unassembled WGS sequence"/>
</dbReference>
<name>A0AAV4A8U1_9GAST</name>
<gene>
    <name evidence="2" type="ORF">PoB_002961100</name>
</gene>
<accession>A0AAV4A8U1</accession>